<dbReference type="Pfam" id="PF00689">
    <property type="entry name" value="Cation_ATPase_C"/>
    <property type="match status" value="1"/>
</dbReference>
<dbReference type="SFLD" id="SFLDS00003">
    <property type="entry name" value="Haloacid_Dehalogenase"/>
    <property type="match status" value="1"/>
</dbReference>
<feature type="transmembrane region" description="Helical" evidence="18">
    <location>
        <begin position="80"/>
        <end position="101"/>
    </location>
</feature>
<dbReference type="InterPro" id="IPR044492">
    <property type="entry name" value="P_typ_ATPase_HD_dom"/>
</dbReference>
<dbReference type="SMART" id="SM00831">
    <property type="entry name" value="Cation_ATPase_N"/>
    <property type="match status" value="1"/>
</dbReference>
<dbReference type="Gene3D" id="3.40.1110.10">
    <property type="entry name" value="Calcium-transporting ATPase, cytoplasmic domain N"/>
    <property type="match status" value="1"/>
</dbReference>
<dbReference type="SUPFAM" id="SSF81665">
    <property type="entry name" value="Calcium ATPase, transmembrane domain M"/>
    <property type="match status" value="1"/>
</dbReference>
<dbReference type="InterPro" id="IPR006415">
    <property type="entry name" value="P-type_ATPase_IIIB"/>
</dbReference>
<dbReference type="Pfam" id="PF00122">
    <property type="entry name" value="E1-E2_ATPase"/>
    <property type="match status" value="1"/>
</dbReference>
<evidence type="ECO:0000256" key="10">
    <source>
        <dbReference type="ARBA" id="ARBA00022741"/>
    </source>
</evidence>
<keyword evidence="7" id="KW-0997">Cell inner membrane</keyword>
<evidence type="ECO:0000256" key="13">
    <source>
        <dbReference type="ARBA" id="ARBA00022967"/>
    </source>
</evidence>
<dbReference type="Gene3D" id="3.40.50.1000">
    <property type="entry name" value="HAD superfamily/HAD-like"/>
    <property type="match status" value="1"/>
</dbReference>
<dbReference type="InterPro" id="IPR036412">
    <property type="entry name" value="HAD-like_sf"/>
</dbReference>
<dbReference type="Pfam" id="PF00690">
    <property type="entry name" value="Cation_ATPase_N"/>
    <property type="match status" value="1"/>
</dbReference>
<evidence type="ECO:0000256" key="16">
    <source>
        <dbReference type="ARBA" id="ARBA00029806"/>
    </source>
</evidence>
<dbReference type="EMBL" id="CP007711">
    <property type="protein sequence ID" value="AIV03511.1"/>
    <property type="molecule type" value="Genomic_DNA"/>
</dbReference>
<dbReference type="InterPro" id="IPR006068">
    <property type="entry name" value="ATPase_P-typ_cation-transptr_C"/>
</dbReference>
<evidence type="ECO:0000256" key="4">
    <source>
        <dbReference type="ARBA" id="ARBA00012786"/>
    </source>
</evidence>
<dbReference type="Gene3D" id="2.70.150.10">
    <property type="entry name" value="Calcium-transporting ATPase, cytoplasmic transduction domain A"/>
    <property type="match status" value="1"/>
</dbReference>
<evidence type="ECO:0000256" key="5">
    <source>
        <dbReference type="ARBA" id="ARBA00013555"/>
    </source>
</evidence>
<dbReference type="SFLD" id="SFLDG00002">
    <property type="entry name" value="C1.7:_P-type_atpase_like"/>
    <property type="match status" value="1"/>
</dbReference>
<evidence type="ECO:0000256" key="14">
    <source>
        <dbReference type="ARBA" id="ARBA00022989"/>
    </source>
</evidence>
<feature type="transmembrane region" description="Helical" evidence="18">
    <location>
        <begin position="765"/>
        <end position="791"/>
    </location>
</feature>
<keyword evidence="14 18" id="KW-1133">Transmembrane helix</keyword>
<keyword evidence="10" id="KW-0547">Nucleotide-binding</keyword>
<dbReference type="GO" id="GO:0015444">
    <property type="term" value="F:P-type magnesium transporter activity"/>
    <property type="evidence" value="ECO:0007669"/>
    <property type="project" value="UniProtKB-EC"/>
</dbReference>
<keyword evidence="21" id="KW-1185">Reference proteome</keyword>
<dbReference type="GO" id="GO:0016887">
    <property type="term" value="F:ATP hydrolysis activity"/>
    <property type="evidence" value="ECO:0007669"/>
    <property type="project" value="InterPro"/>
</dbReference>
<feature type="transmembrane region" description="Helical" evidence="18">
    <location>
        <begin position="278"/>
        <end position="299"/>
    </location>
</feature>
<dbReference type="InterPro" id="IPR018303">
    <property type="entry name" value="ATPase_P-typ_P_site"/>
</dbReference>
<evidence type="ECO:0000313" key="21">
    <source>
        <dbReference type="Proteomes" id="UP000030066"/>
    </source>
</evidence>
<evidence type="ECO:0000256" key="12">
    <source>
        <dbReference type="ARBA" id="ARBA00022842"/>
    </source>
</evidence>
<dbReference type="STRING" id="1318617.MGM1_1240"/>
<accession>A0A097SSF5</accession>
<dbReference type="InterPro" id="IPR001757">
    <property type="entry name" value="P_typ_ATPase"/>
</dbReference>
<keyword evidence="11" id="KW-0067">ATP-binding</keyword>
<feature type="transmembrane region" description="Helical" evidence="18">
    <location>
        <begin position="835"/>
        <end position="854"/>
    </location>
</feature>
<dbReference type="SFLD" id="SFLDF00027">
    <property type="entry name" value="p-type_atpase"/>
    <property type="match status" value="1"/>
</dbReference>
<keyword evidence="13" id="KW-1278">Translocase</keyword>
<dbReference type="EC" id="7.2.2.14" evidence="4"/>
<dbReference type="Proteomes" id="UP000030066">
    <property type="component" value="Chromosome"/>
</dbReference>
<dbReference type="AlphaFoldDB" id="A0A097SSF5"/>
<dbReference type="GO" id="GO:0005886">
    <property type="term" value="C:plasma membrane"/>
    <property type="evidence" value="ECO:0007669"/>
    <property type="project" value="UniProtKB-SubCell"/>
</dbReference>
<dbReference type="KEGG" id="mgj:MGM1_1240"/>
<dbReference type="NCBIfam" id="TIGR01494">
    <property type="entry name" value="ATPase_P-type"/>
    <property type="match status" value="2"/>
</dbReference>
<dbReference type="InterPro" id="IPR004014">
    <property type="entry name" value="ATPase_P-typ_cation-transptr_N"/>
</dbReference>
<dbReference type="NCBIfam" id="NF011702">
    <property type="entry name" value="PRK15122.1"/>
    <property type="match status" value="1"/>
</dbReference>
<gene>
    <name evidence="20" type="primary">mgtA</name>
    <name evidence="20" type="ORF">MGM1_1240</name>
</gene>
<evidence type="ECO:0000256" key="7">
    <source>
        <dbReference type="ARBA" id="ARBA00022519"/>
    </source>
</evidence>
<dbReference type="InterPro" id="IPR023298">
    <property type="entry name" value="ATPase_P-typ_TM_dom_sf"/>
</dbReference>
<keyword evidence="15 18" id="KW-0472">Membrane</keyword>
<evidence type="ECO:0000256" key="9">
    <source>
        <dbReference type="ARBA" id="ARBA00022692"/>
    </source>
</evidence>
<evidence type="ECO:0000256" key="11">
    <source>
        <dbReference type="ARBA" id="ARBA00022840"/>
    </source>
</evidence>
<dbReference type="Pfam" id="PF13246">
    <property type="entry name" value="Cation_ATPase"/>
    <property type="match status" value="1"/>
</dbReference>
<feature type="transmembrane region" description="Helical" evidence="18">
    <location>
        <begin position="874"/>
        <end position="895"/>
    </location>
</feature>
<evidence type="ECO:0000256" key="1">
    <source>
        <dbReference type="ARBA" id="ARBA00003954"/>
    </source>
</evidence>
<comment type="catalytic activity">
    <reaction evidence="17">
        <text>Mg(2+)(out) + ATP + H2O = Mg(2+)(in) + ADP + phosphate + H(+)</text>
        <dbReference type="Rhea" id="RHEA:10260"/>
        <dbReference type="ChEBI" id="CHEBI:15377"/>
        <dbReference type="ChEBI" id="CHEBI:15378"/>
        <dbReference type="ChEBI" id="CHEBI:18420"/>
        <dbReference type="ChEBI" id="CHEBI:30616"/>
        <dbReference type="ChEBI" id="CHEBI:43474"/>
        <dbReference type="ChEBI" id="CHEBI:456216"/>
        <dbReference type="EC" id="7.2.2.14"/>
    </reaction>
</comment>
<name>A0A097SSF5_9BACT</name>
<protein>
    <recommendedName>
        <fullName evidence="5">Magnesium-transporting ATPase, P-type 1</fullName>
        <ecNumber evidence="4">7.2.2.14</ecNumber>
    </recommendedName>
    <alternativeName>
        <fullName evidence="16">Mg(2+) transport ATPase, P-type 1</fullName>
    </alternativeName>
</protein>
<evidence type="ECO:0000313" key="20">
    <source>
        <dbReference type="EMBL" id="AIV03511.1"/>
    </source>
</evidence>
<dbReference type="PANTHER" id="PTHR42861">
    <property type="entry name" value="CALCIUM-TRANSPORTING ATPASE"/>
    <property type="match status" value="1"/>
</dbReference>
<evidence type="ECO:0000256" key="17">
    <source>
        <dbReference type="ARBA" id="ARBA00047295"/>
    </source>
</evidence>
<feature type="transmembrane region" description="Helical" evidence="18">
    <location>
        <begin position="113"/>
        <end position="135"/>
    </location>
</feature>
<dbReference type="InterPro" id="IPR023299">
    <property type="entry name" value="ATPase_P-typ_cyto_dom_N"/>
</dbReference>
<proteinExistence type="inferred from homology"/>
<dbReference type="FunFam" id="2.70.150.10:FF:000160">
    <property type="entry name" value="Sarcoplasmic/endoplasmic reticulum calcium ATPase 1"/>
    <property type="match status" value="1"/>
</dbReference>
<dbReference type="SUPFAM" id="SSF56784">
    <property type="entry name" value="HAD-like"/>
    <property type="match status" value="1"/>
</dbReference>
<evidence type="ECO:0000256" key="6">
    <source>
        <dbReference type="ARBA" id="ARBA00022475"/>
    </source>
</evidence>
<feature type="domain" description="Cation-transporting P-type ATPase N-terminal" evidence="19">
    <location>
        <begin position="32"/>
        <end position="105"/>
    </location>
</feature>
<evidence type="ECO:0000256" key="8">
    <source>
        <dbReference type="ARBA" id="ARBA00022553"/>
    </source>
</evidence>
<evidence type="ECO:0000256" key="3">
    <source>
        <dbReference type="ARBA" id="ARBA00008746"/>
    </source>
</evidence>
<evidence type="ECO:0000256" key="2">
    <source>
        <dbReference type="ARBA" id="ARBA00004429"/>
    </source>
</evidence>
<dbReference type="SUPFAM" id="SSF81653">
    <property type="entry name" value="Calcium ATPase, transduction domain A"/>
    <property type="match status" value="1"/>
</dbReference>
<dbReference type="InterPro" id="IPR059000">
    <property type="entry name" value="ATPase_P-type_domA"/>
</dbReference>
<feature type="transmembrane region" description="Helical" evidence="18">
    <location>
        <begin position="319"/>
        <end position="341"/>
    </location>
</feature>
<dbReference type="GO" id="GO:0005524">
    <property type="term" value="F:ATP binding"/>
    <property type="evidence" value="ECO:0007669"/>
    <property type="project" value="UniProtKB-KW"/>
</dbReference>
<evidence type="ECO:0000256" key="18">
    <source>
        <dbReference type="SAM" id="Phobius"/>
    </source>
</evidence>
<feature type="transmembrane region" description="Helical" evidence="18">
    <location>
        <begin position="803"/>
        <end position="823"/>
    </location>
</feature>
<dbReference type="Gene3D" id="1.20.1110.10">
    <property type="entry name" value="Calcium-transporting ATPase, transmembrane domain"/>
    <property type="match status" value="1"/>
</dbReference>
<keyword evidence="12" id="KW-0460">Magnesium</keyword>
<keyword evidence="9 18" id="KW-0812">Transmembrane</keyword>
<reference evidence="20 21" key="1">
    <citation type="journal article" date="2014" name="PLoS ONE">
        <title>An emerging Mycoplasma associated with trichomoniasis, vaginal infection and disease.</title>
        <authorList>
            <consortium name="Vaginal Microbiome Consortium"/>
            <person name="Fettweis J.M."/>
            <person name="Serrano M.G."/>
            <person name="Huang B."/>
            <person name="Brooks J.P."/>
            <person name="Glascock A.L."/>
            <person name="Sheth N.U."/>
            <person name="Strauss J.F.III."/>
            <person name="Jefferson K.K."/>
            <person name="Buck G.A."/>
        </authorList>
    </citation>
    <scope>NUCLEOTIDE SEQUENCE [LARGE SCALE GENOMIC DNA]</scope>
    <source>
        <strain evidence="20 21">VCU_M1</strain>
    </source>
</reference>
<dbReference type="NCBIfam" id="TIGR01524">
    <property type="entry name" value="ATPase-IIIB_Mg"/>
    <property type="match status" value="1"/>
</dbReference>
<dbReference type="PRINTS" id="PR01836">
    <property type="entry name" value="MGATPASE"/>
</dbReference>
<dbReference type="eggNOG" id="COG0474">
    <property type="taxonomic scope" value="Bacteria"/>
</dbReference>
<dbReference type="CDD" id="cd02077">
    <property type="entry name" value="P-type_ATPase_Mg"/>
    <property type="match status" value="1"/>
</dbReference>
<sequence>MAKKNNATTKGFLNTNKITSKITKTQNDQFLVYAKKDVNEVLKSLDTSKEGLKLEQIEDLREKYGLNTIATKKKDHWYNVLVDAFLNPFSVVLIVIALLNILTPIIERTKIEFGQWISFGLIMSMILISGIIKLFQERKSSKASEKLKEMIKTTTAIIRNGQTKEMPIEEVLPGDIIKLAAGDMIPADMRILSAKDLFITQSSLTGESEPVEKFATPINENTKSALDCNNLCFMGTSVSSGTAIGVVVNTGKNTIFGKVAKLLTSKTRKSSFDQGIRSVSWILIWTMLVMSLIIFIIAGTYTNRGIDNMTTRWIDALTYALAIAVGITPEMLPMIVTLNLAREAFNLSKQKTIVKKINSIQSFGAMDVLCTDKTGTLTEDKIILERHINIEGDDDQRVLSYAFLNSYYQTGLKNLIDHAIIEKAEFIGLDDPIRGFKKVDEIPFDFKRRRMSVIIEDNAGVKQLITKGAFEEIISVCSYVERQGKIIALNDQLKKQASDIVNNLNSQGMRVIAIAINNKQFTNDYMYSVKDESELCLVGFIALLDPPKETSYKAIKALQKHGVNVKVLTGDNDLVTKYICKQVGIKNQKILLGSDIENMDDKELQNKVMHYDIFAKLSPEQKSRIVLAIKTNKHVVGFMGDGINDTAAMKAADIGISVDTAVDIAKESADIILLEKDLTILEHGVIEGRKTFCNIIKYIKMTVSGNFGNILSLLIASLWLPFAPMYTTQILILNMIYDFSQYAIPWDKVDHNYYALPRKWDPKSIFKFMVYIGPISTIFDMISFSIMSYVLGWNGQDPNTINLFQTGWFFVSLLTQITVVYVLRTEKIPFIQSNPSYQVVASLLIILLVGFILVSAVNSPDLHYYPLISKEYHAWKWLLCSFGIMAMYMVVAQLVKQTYIKYRHEWL</sequence>
<comment type="function">
    <text evidence="1">Mediates magnesium influx to the cytosol.</text>
</comment>
<organism evidence="20 21">
    <name type="scientific">Candidatus Malacoplasma girerdii</name>
    <dbReference type="NCBI Taxonomy" id="1318617"/>
    <lineage>
        <taxon>Bacteria</taxon>
        <taxon>Bacillati</taxon>
        <taxon>Mycoplasmatota</taxon>
        <taxon>Mycoplasmoidales</taxon>
        <taxon>Mycoplasmoidaceae</taxon>
        <taxon>Malacoplasma</taxon>
    </lineage>
</organism>
<keyword evidence="8" id="KW-0597">Phosphoprotein</keyword>
<dbReference type="InterPro" id="IPR023214">
    <property type="entry name" value="HAD_sf"/>
</dbReference>
<comment type="similarity">
    <text evidence="3">Belongs to the cation transport ATPase (P-type) (TC 3.A.3) family. Type IIIB subfamily.</text>
</comment>
<dbReference type="PROSITE" id="PS00154">
    <property type="entry name" value="ATPASE_E1_E2"/>
    <property type="match status" value="1"/>
</dbReference>
<dbReference type="HOGENOM" id="CLU_002360_6_3_14"/>
<keyword evidence="6" id="KW-1003">Cell membrane</keyword>
<evidence type="ECO:0000259" key="19">
    <source>
        <dbReference type="SMART" id="SM00831"/>
    </source>
</evidence>
<comment type="subcellular location">
    <subcellularLocation>
        <location evidence="2">Cell inner membrane</location>
        <topology evidence="2">Multi-pass membrane protein</topology>
    </subcellularLocation>
</comment>
<dbReference type="InterPro" id="IPR008250">
    <property type="entry name" value="ATPase_P-typ_transduc_dom_A_sf"/>
</dbReference>
<evidence type="ECO:0000256" key="15">
    <source>
        <dbReference type="ARBA" id="ARBA00023136"/>
    </source>
</evidence>